<dbReference type="Proteomes" id="UP000310754">
    <property type="component" value="Unassembled WGS sequence"/>
</dbReference>
<accession>A0A4S3ZXY5</accession>
<name>A0A4S3ZXY5_9HYPH</name>
<dbReference type="InterPro" id="IPR021341">
    <property type="entry name" value="DUF2958"/>
</dbReference>
<evidence type="ECO:0000313" key="2">
    <source>
        <dbReference type="Proteomes" id="UP000310754"/>
    </source>
</evidence>
<gene>
    <name evidence="1" type="ORF">E6C51_07970</name>
</gene>
<dbReference type="EMBL" id="SSOA01000003">
    <property type="protein sequence ID" value="THF50780.1"/>
    <property type="molecule type" value="Genomic_DNA"/>
</dbReference>
<keyword evidence="2" id="KW-1185">Reference proteome</keyword>
<comment type="caution">
    <text evidence="1">The sequence shown here is derived from an EMBL/GenBank/DDBJ whole genome shotgun (WGS) entry which is preliminary data.</text>
</comment>
<reference evidence="1 2" key="1">
    <citation type="submission" date="2019-04" db="EMBL/GenBank/DDBJ databases">
        <title>Rhizobium terrae sp. nov., isolated from a paddy soil.</title>
        <authorList>
            <person name="Lin S.-Y."/>
            <person name="Hameed A."/>
            <person name="Huang H.-I."/>
            <person name="Young C.-C."/>
        </authorList>
    </citation>
    <scope>NUCLEOTIDE SEQUENCE [LARGE SCALE GENOMIC DNA]</scope>
    <source>
        <strain evidence="1 2">CC-HIH110</strain>
    </source>
</reference>
<dbReference type="AlphaFoldDB" id="A0A4S3ZXY5"/>
<protein>
    <submittedName>
        <fullName evidence="1">DUF2958 domain-containing protein</fullName>
    </submittedName>
</protein>
<organism evidence="1 2">
    <name type="scientific">Allorhizobium terrae</name>
    <dbReference type="NCBI Taxonomy" id="1848972"/>
    <lineage>
        <taxon>Bacteria</taxon>
        <taxon>Pseudomonadati</taxon>
        <taxon>Pseudomonadota</taxon>
        <taxon>Alphaproteobacteria</taxon>
        <taxon>Hyphomicrobiales</taxon>
        <taxon>Rhizobiaceae</taxon>
        <taxon>Rhizobium/Agrobacterium group</taxon>
        <taxon>Allorhizobium</taxon>
    </lineage>
</organism>
<evidence type="ECO:0000313" key="1">
    <source>
        <dbReference type="EMBL" id="THF50780.1"/>
    </source>
</evidence>
<proteinExistence type="predicted"/>
<sequence length="253" mass="29143">MQIHSSNNRNEKPTQAQIDLAFLFTTDLHVGSLPFYKQRAKRSSLDLTYEIDDVFHRRSYMSPLSWRAIMLFALNEGKTVNVHEMDRPGRYRRLFPRTLMRRLYWHARPNADFPPVARLYDPNGQSVMLLTRSRFCGHAVDALHNLADGKPVFQPLWISDIMALRPMLGIELVRDETFSTSRPIGAYLEAAAMTGRIVDERELSSLPLLGNVPRLAIPPSSQVVRRIFEQECRENPALTNLQDRSIYEDYSPA</sequence>
<dbReference type="Pfam" id="PF11171">
    <property type="entry name" value="DUF2958"/>
    <property type="match status" value="1"/>
</dbReference>